<accession>A0A9P4MUL6</accession>
<feature type="domain" description="URB1 C-terminal" evidence="3">
    <location>
        <begin position="921"/>
        <end position="1111"/>
    </location>
</feature>
<protein>
    <recommendedName>
        <fullName evidence="7">Ribosome biogenesis protein Urb1</fullName>
    </recommendedName>
</protein>
<evidence type="ECO:0000259" key="3">
    <source>
        <dbReference type="Pfam" id="PF16201"/>
    </source>
</evidence>
<feature type="region of interest" description="Disordered" evidence="1">
    <location>
        <begin position="858"/>
        <end position="879"/>
    </location>
</feature>
<dbReference type="SUPFAM" id="SSF48371">
    <property type="entry name" value="ARM repeat"/>
    <property type="match status" value="1"/>
</dbReference>
<dbReference type="Pfam" id="PF11707">
    <property type="entry name" value="Npa1"/>
    <property type="match status" value="1"/>
</dbReference>
<dbReference type="AlphaFoldDB" id="A0A9P4MUL6"/>
<dbReference type="GO" id="GO:0000466">
    <property type="term" value="P:maturation of 5.8S rRNA from tricistronic rRNA transcript (SSU-rRNA, 5.8S rRNA, LSU-rRNA)"/>
    <property type="evidence" value="ECO:0007669"/>
    <property type="project" value="TreeGrafter"/>
</dbReference>
<keyword evidence="6" id="KW-1185">Reference proteome</keyword>
<evidence type="ECO:0000259" key="2">
    <source>
        <dbReference type="Pfam" id="PF11707"/>
    </source>
</evidence>
<dbReference type="PANTHER" id="PTHR13500">
    <property type="entry name" value="NUCLEOLAR PRERIBOSOMAL-ASSOCIATED PROTEIN 1"/>
    <property type="match status" value="1"/>
</dbReference>
<feature type="compositionally biased region" description="Basic and acidic residues" evidence="1">
    <location>
        <begin position="1"/>
        <end position="34"/>
    </location>
</feature>
<feature type="domain" description="URB1 central HEAT repeat" evidence="4">
    <location>
        <begin position="656"/>
        <end position="844"/>
    </location>
</feature>
<dbReference type="Pfam" id="PF26140">
    <property type="entry name" value="HEAT_URB1"/>
    <property type="match status" value="1"/>
</dbReference>
<reference evidence="5" key="1">
    <citation type="journal article" date="2020" name="Stud. Mycol.">
        <title>101 Dothideomycetes genomes: a test case for predicting lifestyles and emergence of pathogens.</title>
        <authorList>
            <person name="Haridas S."/>
            <person name="Albert R."/>
            <person name="Binder M."/>
            <person name="Bloem J."/>
            <person name="Labutti K."/>
            <person name="Salamov A."/>
            <person name="Andreopoulos B."/>
            <person name="Baker S."/>
            <person name="Barry K."/>
            <person name="Bills G."/>
            <person name="Bluhm B."/>
            <person name="Cannon C."/>
            <person name="Castanera R."/>
            <person name="Culley D."/>
            <person name="Daum C."/>
            <person name="Ezra D."/>
            <person name="Gonzalez J."/>
            <person name="Henrissat B."/>
            <person name="Kuo A."/>
            <person name="Liang C."/>
            <person name="Lipzen A."/>
            <person name="Lutzoni F."/>
            <person name="Magnuson J."/>
            <person name="Mondo S."/>
            <person name="Nolan M."/>
            <person name="Ohm R."/>
            <person name="Pangilinan J."/>
            <person name="Park H.-J."/>
            <person name="Ramirez L."/>
            <person name="Alfaro M."/>
            <person name="Sun H."/>
            <person name="Tritt A."/>
            <person name="Yoshinaga Y."/>
            <person name="Zwiers L.-H."/>
            <person name="Turgeon B."/>
            <person name="Goodwin S."/>
            <person name="Spatafora J."/>
            <person name="Crous P."/>
            <person name="Grigoriev I."/>
        </authorList>
    </citation>
    <scope>NUCLEOTIDE SEQUENCE</scope>
    <source>
        <strain evidence="5">ATCC 74209</strain>
    </source>
</reference>
<dbReference type="Pfam" id="PF16201">
    <property type="entry name" value="NopRA1"/>
    <property type="match status" value="1"/>
</dbReference>
<dbReference type="InterPro" id="IPR032436">
    <property type="entry name" value="URB1_C"/>
</dbReference>
<dbReference type="GO" id="GO:0005730">
    <property type="term" value="C:nucleolus"/>
    <property type="evidence" value="ECO:0007669"/>
    <property type="project" value="TreeGrafter"/>
</dbReference>
<evidence type="ECO:0000313" key="6">
    <source>
        <dbReference type="Proteomes" id="UP000799536"/>
    </source>
</evidence>
<feature type="region of interest" description="Disordered" evidence="1">
    <location>
        <begin position="1"/>
        <end position="41"/>
    </location>
</feature>
<evidence type="ECO:0000259" key="4">
    <source>
        <dbReference type="Pfam" id="PF26140"/>
    </source>
</evidence>
<dbReference type="GO" id="GO:0000463">
    <property type="term" value="P:maturation of LSU-rRNA from tricistronic rRNA transcript (SSU-rRNA, 5.8S rRNA, LSU-rRNA)"/>
    <property type="evidence" value="ECO:0007669"/>
    <property type="project" value="TreeGrafter"/>
</dbReference>
<evidence type="ECO:0000313" key="5">
    <source>
        <dbReference type="EMBL" id="KAF2203182.1"/>
    </source>
</evidence>
<comment type="caution">
    <text evidence="5">The sequence shown here is derived from an EMBL/GenBank/DDBJ whole genome shotgun (WGS) entry which is preliminary data.</text>
</comment>
<dbReference type="InterPro" id="IPR016024">
    <property type="entry name" value="ARM-type_fold"/>
</dbReference>
<evidence type="ECO:0000256" key="1">
    <source>
        <dbReference type="SAM" id="MobiDB-lite"/>
    </source>
</evidence>
<organism evidence="5 6">
    <name type="scientific">Delitschia confertaspora ATCC 74209</name>
    <dbReference type="NCBI Taxonomy" id="1513339"/>
    <lineage>
        <taxon>Eukaryota</taxon>
        <taxon>Fungi</taxon>
        <taxon>Dikarya</taxon>
        <taxon>Ascomycota</taxon>
        <taxon>Pezizomycotina</taxon>
        <taxon>Dothideomycetes</taxon>
        <taxon>Pleosporomycetidae</taxon>
        <taxon>Pleosporales</taxon>
        <taxon>Delitschiaceae</taxon>
        <taxon>Delitschia</taxon>
    </lineage>
</organism>
<dbReference type="InterPro" id="IPR021714">
    <property type="entry name" value="URB1_N"/>
</dbReference>
<sequence>MAKRTAFEADSKTGHETRNLKRQRVENPEEHKPDASISTPEQVVSARQLQNALVFDQGAAAGFRSGLFLLKSFLDSIQYSDDKDDLPRKRAILREYLESQKKKEPEDRDVTLVPNLIQAWDYAAETNFDALLSQVTGVLALLVKVLASDSQFLELGNILCKTILQPSVARRLNRSLSAAPSKGNVISPALRLLTEITNFNEGSHAKAVYAKRDFTLEPKILTRNLELGKDRAEDKAVDQRKPSIRMQAIKYLLSHIRHQDEIAKIEILSNYSIVKVLFEHLHADPAYLIVEVFNVLKHHVFLDKTIPRQAKSRILSGKILSHIATVYRYHIPEESLSEGHKSPDVAAHEFLMMVCTSPALGVVLPSHGFYPHLREGEDMDVVMEDAADFGTDLYLDSTDVMTGHVRVRNSVLSDFLQTLRPYAHTLQQELVLAIFKASPELVADYFIRKEAFNYDPNLTSTWIGYSALLYQTIELPVPKFLGQKRGYSNIPPPTSVVIQSILPQPLTQDDLTKCLNHNSELISFFAIRVLIVAFHKLRSVLNEFKKASLTKSKLWEQATQRLISQFCQRCPTMKSVRLALSRTHATMKPMKREAFTRMVRLYFEILPQVALEEKFDVTILLCNALAEADKPADSSEDKALHILEVEHWVKIARHYPAMRWWQKHKTLQYSPFMMLLKLVATSTAGHSHAGIKSLLISILRDHDMLQMVTKPTALDALLASLHESCESSRPSPLVLEFVDDCCARYVKAPIKYADELDKLRAEKASDDHVYGSITPLLMTLVEQWPFKGGSASKDGPGEPIAHWLSKFLFLLKWVGEDVILLEGARDSLLSVADKAYQDILKDSFLWKMGKEKAKEALKAVSDAQPAEEPQLADATNAPTRSRDVMTADLELPPSEDKKHTGLNRWRNHELEENIEDGNIGDLLLCLSSEHREIRLQAVTNIKKLMASIENSEFLQLKLLLGEAVETARPVVDESPLPYVASVFAARAVSIVVDPTHFMFGKVNKLLIKRPSWTVENLPRYFAANIIRNEPEQNDSYHKEVEWLVDYLIDCLRTTEDMEIFRNRSIFERVLTYYASSVCSISSKEKIVRLLFRGAAVGGSTTLITRCAVLSWIQMRLAQRDHRAPMLRQLAARLYETCDKERVEEWSNGKAKESIAVLESVATQA</sequence>
<gene>
    <name evidence="5" type="ORF">GQ43DRAFT_479245</name>
</gene>
<dbReference type="OrthoDB" id="72892at2759"/>
<dbReference type="Proteomes" id="UP000799536">
    <property type="component" value="Unassembled WGS sequence"/>
</dbReference>
<feature type="domain" description="URB1 N-terminal" evidence="2">
    <location>
        <begin position="114"/>
        <end position="465"/>
    </location>
</feature>
<proteinExistence type="predicted"/>
<dbReference type="EMBL" id="ML993910">
    <property type="protein sequence ID" value="KAF2203182.1"/>
    <property type="molecule type" value="Genomic_DNA"/>
</dbReference>
<dbReference type="InterPro" id="IPR039844">
    <property type="entry name" value="URB1"/>
</dbReference>
<dbReference type="PANTHER" id="PTHR13500:SF0">
    <property type="entry name" value="NUCLEOLAR PRE-RIBOSOMAL-ASSOCIATED PROTEIN 1"/>
    <property type="match status" value="1"/>
</dbReference>
<name>A0A9P4MUL6_9PLEO</name>
<dbReference type="InterPro" id="IPR059018">
    <property type="entry name" value="HEAT_URB1"/>
</dbReference>
<evidence type="ECO:0008006" key="7">
    <source>
        <dbReference type="Google" id="ProtNLM"/>
    </source>
</evidence>